<evidence type="ECO:0000313" key="2">
    <source>
        <dbReference type="Proteomes" id="UP000643405"/>
    </source>
</evidence>
<name>A0A8J6PQ44_9HYPH</name>
<protein>
    <submittedName>
        <fullName evidence="1">Uncharacterized protein</fullName>
    </submittedName>
</protein>
<keyword evidence="2" id="KW-1185">Reference proteome</keyword>
<sequence length="165" mass="17916">MNMLHKSVRSGSAKARIWQICDELMSKNGVMPSGREVVDIYIAEGGNEGTGFTQYSHWKKEMVVRSADAASYEDASDAEPGSAAFRPMTISADGHLVLSPELRRAMLLDSDGRVTVSVVDGELRVISPMSAVRQLQRRASSLVPKGTLVSDELIAERHAEAELNG</sequence>
<dbReference type="Proteomes" id="UP000643405">
    <property type="component" value="Unassembled WGS sequence"/>
</dbReference>
<gene>
    <name evidence="1" type="ORF">ICI42_14455</name>
</gene>
<comment type="caution">
    <text evidence="1">The sequence shown here is derived from an EMBL/GenBank/DDBJ whole genome shotgun (WGS) entry which is preliminary data.</text>
</comment>
<dbReference type="AlphaFoldDB" id="A0A8J6PQ44"/>
<reference evidence="1" key="1">
    <citation type="submission" date="2020-09" db="EMBL/GenBank/DDBJ databases">
        <title>Genome seq and assembly of Tianweitania sp.</title>
        <authorList>
            <person name="Chhetri G."/>
        </authorList>
    </citation>
    <scope>NUCLEOTIDE SEQUENCE</scope>
    <source>
        <strain evidence="1">Rool2</strain>
    </source>
</reference>
<proteinExistence type="predicted"/>
<organism evidence="1 2">
    <name type="scientific">Oryzicola mucosus</name>
    <dbReference type="NCBI Taxonomy" id="2767425"/>
    <lineage>
        <taxon>Bacteria</taxon>
        <taxon>Pseudomonadati</taxon>
        <taxon>Pseudomonadota</taxon>
        <taxon>Alphaproteobacteria</taxon>
        <taxon>Hyphomicrobiales</taxon>
        <taxon>Phyllobacteriaceae</taxon>
        <taxon>Oryzicola</taxon>
    </lineage>
</organism>
<evidence type="ECO:0000313" key="1">
    <source>
        <dbReference type="EMBL" id="MBD0415860.1"/>
    </source>
</evidence>
<dbReference type="EMBL" id="JACVVX010000004">
    <property type="protein sequence ID" value="MBD0415860.1"/>
    <property type="molecule type" value="Genomic_DNA"/>
</dbReference>
<accession>A0A8J6PQ44</accession>
<dbReference type="RefSeq" id="WP_188165288.1">
    <property type="nucleotide sequence ID" value="NZ_JACVVX010000004.1"/>
</dbReference>